<keyword evidence="8" id="KW-0732">Signal</keyword>
<organism evidence="10 11">
    <name type="scientific">Marinobacterium nitratireducens</name>
    <dbReference type="NCBI Taxonomy" id="518897"/>
    <lineage>
        <taxon>Bacteria</taxon>
        <taxon>Pseudomonadati</taxon>
        <taxon>Pseudomonadota</taxon>
        <taxon>Gammaproteobacteria</taxon>
        <taxon>Oceanospirillales</taxon>
        <taxon>Oceanospirillaceae</taxon>
        <taxon>Marinobacterium</taxon>
    </lineage>
</organism>
<evidence type="ECO:0000256" key="6">
    <source>
        <dbReference type="ARBA" id="ARBA00023316"/>
    </source>
</evidence>
<dbReference type="GO" id="GO:0009252">
    <property type="term" value="P:peptidoglycan biosynthetic process"/>
    <property type="evidence" value="ECO:0007669"/>
    <property type="project" value="UniProtKB-KW"/>
</dbReference>
<dbReference type="Pfam" id="PF03734">
    <property type="entry name" value="YkuD"/>
    <property type="match status" value="1"/>
</dbReference>
<dbReference type="AlphaFoldDB" id="A0A918DNP2"/>
<keyword evidence="3" id="KW-0808">Transferase</keyword>
<sequence>MRYLIRSCLCLLLLLPVTTSARAQFADDSGTEPAATRFASYDEALTFYRQLAETYSWPALMPSGVLRPGDQDPVIAEIRQRLVLLGDLPFVDPQAQANPFYFDEALRQALVAFQTRHGLAPDGVWGPRTREALEVSPLARYRQLKLNLERQEQFAQQRAAQGRYVQINIPAYEMRYFEQGQEVLRMRAIVGKLKAKTPLVASEIRTLELNPDWNVPSGIAYRDIVPDIQASADYLDHSELQLVEGYGGSMRVLAPWQLDYSRLYRGPAPQQRFWQAPGPQNPLGQLKFNFPNDYQVYMHGTPSHSLFGRPVRNFSSGCIRIEYPETLARRLFGDAGLTPEGTWRFEDIIASGKNRVLRLPQPVAVYTTYWTAWLDENRQLQFRGDVYGLDREALAAQRSAGDLAGP</sequence>
<feature type="signal peptide" evidence="8">
    <location>
        <begin position="1"/>
        <end position="23"/>
    </location>
</feature>
<evidence type="ECO:0000256" key="5">
    <source>
        <dbReference type="ARBA" id="ARBA00022984"/>
    </source>
</evidence>
<name>A0A918DNP2_9GAMM</name>
<dbReference type="PROSITE" id="PS52029">
    <property type="entry name" value="LD_TPASE"/>
    <property type="match status" value="1"/>
</dbReference>
<keyword evidence="5 7" id="KW-0573">Peptidoglycan synthesis</keyword>
<feature type="domain" description="L,D-TPase catalytic" evidence="9">
    <location>
        <begin position="163"/>
        <end position="366"/>
    </location>
</feature>
<proteinExistence type="inferred from homology"/>
<dbReference type="Gene3D" id="2.40.440.10">
    <property type="entry name" value="L,D-transpeptidase catalytic domain-like"/>
    <property type="match status" value="1"/>
</dbReference>
<gene>
    <name evidence="10" type="ORF">GCM10011348_01300</name>
</gene>
<dbReference type="RefSeq" id="WP_188857342.1">
    <property type="nucleotide sequence ID" value="NZ_BMLT01000001.1"/>
</dbReference>
<dbReference type="GO" id="GO:0016740">
    <property type="term" value="F:transferase activity"/>
    <property type="evidence" value="ECO:0007669"/>
    <property type="project" value="UniProtKB-KW"/>
</dbReference>
<comment type="similarity">
    <text evidence="2">Belongs to the YkuD family.</text>
</comment>
<dbReference type="Proteomes" id="UP000599578">
    <property type="component" value="Unassembled WGS sequence"/>
</dbReference>
<dbReference type="PANTHER" id="PTHR41533">
    <property type="entry name" value="L,D-TRANSPEPTIDASE HI_1667-RELATED"/>
    <property type="match status" value="1"/>
</dbReference>
<dbReference type="EMBL" id="BMLT01000001">
    <property type="protein sequence ID" value="GGO75754.1"/>
    <property type="molecule type" value="Genomic_DNA"/>
</dbReference>
<evidence type="ECO:0000313" key="11">
    <source>
        <dbReference type="Proteomes" id="UP000599578"/>
    </source>
</evidence>
<dbReference type="PANTHER" id="PTHR41533:SF2">
    <property type="entry name" value="BLR7131 PROTEIN"/>
    <property type="match status" value="1"/>
</dbReference>
<evidence type="ECO:0000256" key="2">
    <source>
        <dbReference type="ARBA" id="ARBA00005992"/>
    </source>
</evidence>
<comment type="caution">
    <text evidence="10">The sequence shown here is derived from an EMBL/GenBank/DDBJ whole genome shotgun (WGS) entry which is preliminary data.</text>
</comment>
<dbReference type="SUPFAM" id="SSF47090">
    <property type="entry name" value="PGBD-like"/>
    <property type="match status" value="1"/>
</dbReference>
<dbReference type="InterPro" id="IPR052905">
    <property type="entry name" value="LD-transpeptidase_YkuD-like"/>
</dbReference>
<keyword evidence="11" id="KW-1185">Reference proteome</keyword>
<dbReference type="InterPro" id="IPR036366">
    <property type="entry name" value="PGBDSf"/>
</dbReference>
<protein>
    <submittedName>
        <fullName evidence="10">Cell wall degradation protein</fullName>
    </submittedName>
</protein>
<dbReference type="Pfam" id="PF01471">
    <property type="entry name" value="PG_binding_1"/>
    <property type="match status" value="1"/>
</dbReference>
<reference evidence="10 11" key="1">
    <citation type="journal article" date="2014" name="Int. J. Syst. Evol. Microbiol.">
        <title>Complete genome sequence of Corynebacterium casei LMG S-19264T (=DSM 44701T), isolated from a smear-ripened cheese.</title>
        <authorList>
            <consortium name="US DOE Joint Genome Institute (JGI-PGF)"/>
            <person name="Walter F."/>
            <person name="Albersmeier A."/>
            <person name="Kalinowski J."/>
            <person name="Ruckert C."/>
        </authorList>
    </citation>
    <scope>NUCLEOTIDE SEQUENCE [LARGE SCALE GENOMIC DNA]</scope>
    <source>
        <strain evidence="10 11">CGMCC 1.7286</strain>
    </source>
</reference>
<dbReference type="InterPro" id="IPR038063">
    <property type="entry name" value="Transpep_catalytic_dom"/>
</dbReference>
<comment type="pathway">
    <text evidence="1 7">Cell wall biogenesis; peptidoglycan biosynthesis.</text>
</comment>
<dbReference type="InterPro" id="IPR036365">
    <property type="entry name" value="PGBD-like_sf"/>
</dbReference>
<dbReference type="Gene3D" id="1.10.101.10">
    <property type="entry name" value="PGBD-like superfamily/PGBD"/>
    <property type="match status" value="1"/>
</dbReference>
<dbReference type="SUPFAM" id="SSF141523">
    <property type="entry name" value="L,D-transpeptidase catalytic domain-like"/>
    <property type="match status" value="1"/>
</dbReference>
<dbReference type="GO" id="GO:0071555">
    <property type="term" value="P:cell wall organization"/>
    <property type="evidence" value="ECO:0007669"/>
    <property type="project" value="UniProtKB-UniRule"/>
</dbReference>
<keyword evidence="4 7" id="KW-0133">Cell shape</keyword>
<evidence type="ECO:0000313" key="10">
    <source>
        <dbReference type="EMBL" id="GGO75754.1"/>
    </source>
</evidence>
<accession>A0A918DNP2</accession>
<feature type="active site" description="Nucleophile" evidence="7">
    <location>
        <position position="318"/>
    </location>
</feature>
<feature type="active site" description="Proton donor/acceptor" evidence="7">
    <location>
        <position position="299"/>
    </location>
</feature>
<feature type="chain" id="PRO_5037321893" evidence="8">
    <location>
        <begin position="24"/>
        <end position="406"/>
    </location>
</feature>
<evidence type="ECO:0000256" key="7">
    <source>
        <dbReference type="PROSITE-ProRule" id="PRU01373"/>
    </source>
</evidence>
<keyword evidence="6 7" id="KW-0961">Cell wall biogenesis/degradation</keyword>
<evidence type="ECO:0000256" key="1">
    <source>
        <dbReference type="ARBA" id="ARBA00004752"/>
    </source>
</evidence>
<evidence type="ECO:0000259" key="9">
    <source>
        <dbReference type="PROSITE" id="PS52029"/>
    </source>
</evidence>
<dbReference type="InterPro" id="IPR005490">
    <property type="entry name" value="LD_TPept_cat_dom"/>
</dbReference>
<evidence type="ECO:0000256" key="3">
    <source>
        <dbReference type="ARBA" id="ARBA00022679"/>
    </source>
</evidence>
<dbReference type="GO" id="GO:0004180">
    <property type="term" value="F:carboxypeptidase activity"/>
    <property type="evidence" value="ECO:0007669"/>
    <property type="project" value="UniProtKB-ARBA"/>
</dbReference>
<dbReference type="GO" id="GO:0008360">
    <property type="term" value="P:regulation of cell shape"/>
    <property type="evidence" value="ECO:0007669"/>
    <property type="project" value="UniProtKB-UniRule"/>
</dbReference>
<evidence type="ECO:0000256" key="8">
    <source>
        <dbReference type="SAM" id="SignalP"/>
    </source>
</evidence>
<evidence type="ECO:0000256" key="4">
    <source>
        <dbReference type="ARBA" id="ARBA00022960"/>
    </source>
</evidence>
<dbReference type="InterPro" id="IPR002477">
    <property type="entry name" value="Peptidoglycan-bd-like"/>
</dbReference>
<dbReference type="CDD" id="cd16913">
    <property type="entry name" value="YkuD_like"/>
    <property type="match status" value="1"/>
</dbReference>